<evidence type="ECO:0008006" key="4">
    <source>
        <dbReference type="Google" id="ProtNLM"/>
    </source>
</evidence>
<dbReference type="Proteomes" id="UP000018211">
    <property type="component" value="Unassembled WGS sequence"/>
</dbReference>
<evidence type="ECO:0000256" key="1">
    <source>
        <dbReference type="SAM" id="Phobius"/>
    </source>
</evidence>
<gene>
    <name evidence="2" type="ORF">VIBNISOn1_1620019</name>
</gene>
<proteinExistence type="predicted"/>
<keyword evidence="1" id="KW-0472">Membrane</keyword>
<dbReference type="RefSeq" id="WP_022611264.1">
    <property type="nucleotide sequence ID" value="NZ_LK391965.1"/>
</dbReference>
<comment type="caution">
    <text evidence="2">The sequence shown here is derived from an EMBL/GenBank/DDBJ whole genome shotgun (WGS) entry which is preliminary data.</text>
</comment>
<keyword evidence="1" id="KW-1133">Transmembrane helix</keyword>
<name>A0AAV2VMS5_9VIBR</name>
<dbReference type="AlphaFoldDB" id="A0AAV2VMS5"/>
<organism evidence="2 3">
    <name type="scientific">Vibrio nigripulchritudo SOn1</name>
    <dbReference type="NCBI Taxonomy" id="1238450"/>
    <lineage>
        <taxon>Bacteria</taxon>
        <taxon>Pseudomonadati</taxon>
        <taxon>Pseudomonadota</taxon>
        <taxon>Gammaproteobacteria</taxon>
        <taxon>Vibrionales</taxon>
        <taxon>Vibrionaceae</taxon>
        <taxon>Vibrio</taxon>
    </lineage>
</organism>
<feature type="transmembrane region" description="Helical" evidence="1">
    <location>
        <begin position="12"/>
        <end position="31"/>
    </location>
</feature>
<evidence type="ECO:0000313" key="3">
    <source>
        <dbReference type="Proteomes" id="UP000018211"/>
    </source>
</evidence>
<accession>A0AAV2VMS5</accession>
<keyword evidence="1" id="KW-0812">Transmembrane</keyword>
<evidence type="ECO:0000313" key="2">
    <source>
        <dbReference type="EMBL" id="CCO46000.1"/>
    </source>
</evidence>
<sequence length="139" mass="16592">MQTTKKSGKSRLLYLIGACCLAYLLWSLFYINHLSKQVETEKSRVISVARNLELWKQITIKDDGHLDQNTLMQENRDIHIELVENAYVEEGHKFYMMYYSEPAKEQDFKRYFSELVLDDYFYIVTDSDGKVKELFWDKP</sequence>
<protein>
    <recommendedName>
        <fullName evidence="4">Methyl-accepting chemotaxis protein</fullName>
    </recommendedName>
</protein>
<reference evidence="2 3" key="1">
    <citation type="journal article" date="2013" name="ISME J.">
        <title>Comparative genomics of pathogenic lineages of Vibrio nigripulchritudo identifies virulence-associated traits.</title>
        <authorList>
            <person name="Goudenege D."/>
            <person name="Labreuche Y."/>
            <person name="Krin E."/>
            <person name="Ansquer D."/>
            <person name="Mangenot S."/>
            <person name="Calteau A."/>
            <person name="Medigue C."/>
            <person name="Mazel D."/>
            <person name="Polz M.F."/>
            <person name="Le Roux F."/>
        </authorList>
    </citation>
    <scope>NUCLEOTIDE SEQUENCE [LARGE SCALE GENOMIC DNA]</scope>
    <source>
        <strain evidence="2 3">SOn1</strain>
    </source>
</reference>
<dbReference type="EMBL" id="CAOF01000071">
    <property type="protein sequence ID" value="CCO46000.1"/>
    <property type="molecule type" value="Genomic_DNA"/>
</dbReference>